<dbReference type="InterPro" id="IPR029787">
    <property type="entry name" value="Nucleotide_cyclase"/>
</dbReference>
<sequence>MDTRFTMVYRVTDDMIKLIHVHHSIPNFDQMKDEYYPKTITEKAQEALAMANEFKLKSEKDLMTGLYNRHFFEVHIKEMLKTVSHGYFYIFDLDNFKQVNDIFGHVRGDEILIHFSNILTKVFVNDAIIGRLGGDEFAVFEYSNQSKENVENKAKKVLELCLESNSCSIGISKLENNSDTFQSLYKQSDYALYYSKRNNKGNFSWF</sequence>
<dbReference type="GO" id="GO:0052621">
    <property type="term" value="F:diguanylate cyclase activity"/>
    <property type="evidence" value="ECO:0007669"/>
    <property type="project" value="TreeGrafter"/>
</dbReference>
<dbReference type="InterPro" id="IPR043128">
    <property type="entry name" value="Rev_trsase/Diguanyl_cyclase"/>
</dbReference>
<dbReference type="PANTHER" id="PTHR45138:SF9">
    <property type="entry name" value="DIGUANYLATE CYCLASE DGCM-RELATED"/>
    <property type="match status" value="1"/>
</dbReference>
<name>A0A381KMI6_CLODI</name>
<organism evidence="2">
    <name type="scientific">Clostridioides difficile</name>
    <name type="common">Peptoclostridium difficile</name>
    <dbReference type="NCBI Taxonomy" id="1496"/>
    <lineage>
        <taxon>Bacteria</taxon>
        <taxon>Bacillati</taxon>
        <taxon>Bacillota</taxon>
        <taxon>Clostridia</taxon>
        <taxon>Peptostreptococcales</taxon>
        <taxon>Peptostreptococcaceae</taxon>
        <taxon>Clostridioides</taxon>
    </lineage>
</organism>
<dbReference type="GO" id="GO:0005886">
    <property type="term" value="C:plasma membrane"/>
    <property type="evidence" value="ECO:0007669"/>
    <property type="project" value="TreeGrafter"/>
</dbReference>
<feature type="domain" description="GGDEF" evidence="1">
    <location>
        <begin position="84"/>
        <end position="206"/>
    </location>
</feature>
<dbReference type="GO" id="GO:0043709">
    <property type="term" value="P:cell adhesion involved in single-species biofilm formation"/>
    <property type="evidence" value="ECO:0007669"/>
    <property type="project" value="TreeGrafter"/>
</dbReference>
<evidence type="ECO:0000313" key="2">
    <source>
        <dbReference type="EMBL" id="SUY83099.1"/>
    </source>
</evidence>
<proteinExistence type="predicted"/>
<dbReference type="SUPFAM" id="SSF55073">
    <property type="entry name" value="Nucleotide cyclase"/>
    <property type="match status" value="1"/>
</dbReference>
<dbReference type="NCBIfam" id="TIGR00254">
    <property type="entry name" value="GGDEF"/>
    <property type="match status" value="1"/>
</dbReference>
<gene>
    <name evidence="2" type="primary">gmr_16</name>
    <name evidence="2" type="ORF">NCTC13307_04212</name>
</gene>
<reference evidence="2" key="1">
    <citation type="submission" date="2018-06" db="EMBL/GenBank/DDBJ databases">
        <authorList>
            <consortium name="Pathogen Informatics"/>
            <person name="Doyle S."/>
        </authorList>
    </citation>
    <scope>NUCLEOTIDE SEQUENCE</scope>
    <source>
        <strain evidence="2">NCTC13307</strain>
    </source>
</reference>
<keyword evidence="2" id="KW-0378">Hydrolase</keyword>
<dbReference type="PANTHER" id="PTHR45138">
    <property type="entry name" value="REGULATORY COMPONENTS OF SENSORY TRANSDUCTION SYSTEM"/>
    <property type="match status" value="1"/>
</dbReference>
<dbReference type="EMBL" id="UFWD01000002">
    <property type="protein sequence ID" value="SUY83099.1"/>
    <property type="molecule type" value="Genomic_DNA"/>
</dbReference>
<dbReference type="InterPro" id="IPR050469">
    <property type="entry name" value="Diguanylate_Cyclase"/>
</dbReference>
<dbReference type="GO" id="GO:1902201">
    <property type="term" value="P:negative regulation of bacterial-type flagellum-dependent cell motility"/>
    <property type="evidence" value="ECO:0007669"/>
    <property type="project" value="TreeGrafter"/>
</dbReference>
<dbReference type="PROSITE" id="PS50887">
    <property type="entry name" value="GGDEF"/>
    <property type="match status" value="1"/>
</dbReference>
<dbReference type="AlphaFoldDB" id="A0A381KMI6"/>
<dbReference type="EC" id="3.1.4.52" evidence="2"/>
<dbReference type="GO" id="GO:0071111">
    <property type="term" value="F:cyclic-guanylate-specific phosphodiesterase activity"/>
    <property type="evidence" value="ECO:0007669"/>
    <property type="project" value="UniProtKB-EC"/>
</dbReference>
<accession>A0A381KMI6</accession>
<dbReference type="SMART" id="SM00267">
    <property type="entry name" value="GGDEF"/>
    <property type="match status" value="1"/>
</dbReference>
<dbReference type="CDD" id="cd01949">
    <property type="entry name" value="GGDEF"/>
    <property type="match status" value="1"/>
</dbReference>
<dbReference type="Gene3D" id="3.30.70.270">
    <property type="match status" value="1"/>
</dbReference>
<dbReference type="InterPro" id="IPR000160">
    <property type="entry name" value="GGDEF_dom"/>
</dbReference>
<evidence type="ECO:0000259" key="1">
    <source>
        <dbReference type="PROSITE" id="PS50887"/>
    </source>
</evidence>
<dbReference type="Pfam" id="PF00990">
    <property type="entry name" value="GGDEF"/>
    <property type="match status" value="1"/>
</dbReference>
<protein>
    <submittedName>
        <fullName evidence="2">Signaling protein</fullName>
        <ecNumber evidence="2">3.1.4.52</ecNumber>
    </submittedName>
</protein>